<sequence length="162" mass="19523">MKKNELIKQKFKKTNLVESIAKYQIYYQIALGILVKDSCFDKDEMALKLQELQLDIDIENILNIIVKLINTFYEEKEFEEIFEDNIKLNAFLHSLKDFMTKNSDLTEKTFEVYQQKIMNDEFFDIRMQLHFQEELEERKAYWENLITPKIAMDLEESALKMI</sequence>
<keyword evidence="2" id="KW-1185">Reference proteome</keyword>
<dbReference type="RefSeq" id="WP_114842191.1">
    <property type="nucleotide sequence ID" value="NZ_CP031219.1"/>
</dbReference>
<dbReference type="KEGG" id="amyt:AMYT_1778"/>
<reference evidence="1 2" key="1">
    <citation type="submission" date="2017-09" db="EMBL/GenBank/DDBJ databases">
        <title>Genomics of the genus Arcobacter.</title>
        <authorList>
            <person name="Perez-Cataluna A."/>
            <person name="Figueras M.J."/>
            <person name="Salas-Masso N."/>
        </authorList>
    </citation>
    <scope>NUCLEOTIDE SEQUENCE [LARGE SCALE GENOMIC DNA]</scope>
    <source>
        <strain evidence="1 2">CECT 7386</strain>
    </source>
</reference>
<gene>
    <name evidence="1" type="ORF">CP985_08965</name>
</gene>
<accession>A0AAX2AIM4</accession>
<dbReference type="Proteomes" id="UP000290092">
    <property type="component" value="Unassembled WGS sequence"/>
</dbReference>
<protein>
    <submittedName>
        <fullName evidence="1">Uncharacterized protein</fullName>
    </submittedName>
</protein>
<organism evidence="1 2">
    <name type="scientific">Malaciobacter mytili LMG 24559</name>
    <dbReference type="NCBI Taxonomy" id="1032238"/>
    <lineage>
        <taxon>Bacteria</taxon>
        <taxon>Pseudomonadati</taxon>
        <taxon>Campylobacterota</taxon>
        <taxon>Epsilonproteobacteria</taxon>
        <taxon>Campylobacterales</taxon>
        <taxon>Arcobacteraceae</taxon>
        <taxon>Malaciobacter</taxon>
    </lineage>
</organism>
<evidence type="ECO:0000313" key="1">
    <source>
        <dbReference type="EMBL" id="RXK15371.1"/>
    </source>
</evidence>
<dbReference type="AlphaFoldDB" id="A0AAX2AIM4"/>
<name>A0AAX2AIM4_9BACT</name>
<evidence type="ECO:0000313" key="2">
    <source>
        <dbReference type="Proteomes" id="UP000290092"/>
    </source>
</evidence>
<comment type="caution">
    <text evidence="1">The sequence shown here is derived from an EMBL/GenBank/DDBJ whole genome shotgun (WGS) entry which is preliminary data.</text>
</comment>
<dbReference type="EMBL" id="NXID01000030">
    <property type="protein sequence ID" value="RXK15371.1"/>
    <property type="molecule type" value="Genomic_DNA"/>
</dbReference>
<proteinExistence type="predicted"/>